<feature type="transmembrane region" description="Helical" evidence="11">
    <location>
        <begin position="162"/>
        <end position="181"/>
    </location>
</feature>
<dbReference type="CDD" id="cd00310">
    <property type="entry name" value="ATP-synt_Fo_a_6"/>
    <property type="match status" value="1"/>
</dbReference>
<dbReference type="InterPro" id="IPR035908">
    <property type="entry name" value="F0_ATP_A_sf"/>
</dbReference>
<keyword evidence="6 11" id="KW-0375">Hydrogen ion transport</keyword>
<comment type="similarity">
    <text evidence="2 11 12">Belongs to the ATPase A chain family.</text>
</comment>
<evidence type="ECO:0000256" key="8">
    <source>
        <dbReference type="ARBA" id="ARBA00023065"/>
    </source>
</evidence>
<dbReference type="SUPFAM" id="SSF81336">
    <property type="entry name" value="F1F0 ATP synthase subunit A"/>
    <property type="match status" value="1"/>
</dbReference>
<evidence type="ECO:0000256" key="10">
    <source>
        <dbReference type="ARBA" id="ARBA00023310"/>
    </source>
</evidence>
<organism evidence="13 14">
    <name type="scientific">Serinibacter arcticus</name>
    <dbReference type="NCBI Taxonomy" id="1655435"/>
    <lineage>
        <taxon>Bacteria</taxon>
        <taxon>Bacillati</taxon>
        <taxon>Actinomycetota</taxon>
        <taxon>Actinomycetes</taxon>
        <taxon>Micrococcales</taxon>
        <taxon>Beutenbergiaceae</taxon>
        <taxon>Serinibacter</taxon>
    </lineage>
</organism>
<dbReference type="GO" id="GO:0045259">
    <property type="term" value="C:proton-transporting ATP synthase complex"/>
    <property type="evidence" value="ECO:0007669"/>
    <property type="project" value="UniProtKB-KW"/>
</dbReference>
<dbReference type="Pfam" id="PF00119">
    <property type="entry name" value="ATP-synt_A"/>
    <property type="match status" value="1"/>
</dbReference>
<evidence type="ECO:0000256" key="6">
    <source>
        <dbReference type="ARBA" id="ARBA00022781"/>
    </source>
</evidence>
<keyword evidence="8 11" id="KW-0406">Ion transport</keyword>
<keyword evidence="3 11" id="KW-0813">Transport</keyword>
<dbReference type="PANTHER" id="PTHR11410:SF0">
    <property type="entry name" value="ATP SYNTHASE SUBUNIT A"/>
    <property type="match status" value="1"/>
</dbReference>
<dbReference type="EMBL" id="PYHR01000002">
    <property type="protein sequence ID" value="PWD52173.1"/>
    <property type="molecule type" value="Genomic_DNA"/>
</dbReference>
<dbReference type="PRINTS" id="PR00123">
    <property type="entry name" value="ATPASEA"/>
</dbReference>
<dbReference type="GO" id="GO:0046933">
    <property type="term" value="F:proton-transporting ATP synthase activity, rotational mechanism"/>
    <property type="evidence" value="ECO:0007669"/>
    <property type="project" value="UniProtKB-UniRule"/>
</dbReference>
<feature type="transmembrane region" description="Helical" evidence="11">
    <location>
        <begin position="187"/>
        <end position="209"/>
    </location>
</feature>
<dbReference type="OrthoDB" id="9809130at2"/>
<dbReference type="AlphaFoldDB" id="A0A2U1ZZ19"/>
<gene>
    <name evidence="11 13" type="primary">atpB</name>
    <name evidence="13" type="ORF">C8046_17545</name>
</gene>
<comment type="subcellular location">
    <subcellularLocation>
        <location evidence="11 12">Cell membrane</location>
        <topology evidence="11 12">Multi-pass membrane protein</topology>
    </subcellularLocation>
    <subcellularLocation>
        <location evidence="1">Membrane</location>
        <topology evidence="1">Multi-pass membrane protein</topology>
    </subcellularLocation>
</comment>
<dbReference type="InterPro" id="IPR000568">
    <property type="entry name" value="ATP_synth_F0_asu"/>
</dbReference>
<keyword evidence="4 11" id="KW-0138">CF(0)</keyword>
<dbReference type="GO" id="GO:0005886">
    <property type="term" value="C:plasma membrane"/>
    <property type="evidence" value="ECO:0007669"/>
    <property type="project" value="UniProtKB-SubCell"/>
</dbReference>
<feature type="transmembrane region" description="Helical" evidence="11">
    <location>
        <begin position="221"/>
        <end position="253"/>
    </location>
</feature>
<sequence length="261" mass="28847">MAETDHGSGFHAPTIQEFFPPAIFFDGTPFEFNRIQLVRVVVTIALILWLWLSTRHAKLVPGRAQSVVELALDFVRVQIVESVLGKTAGRRYLPLLTTLFFIILAMNFAGVTPFLNIGGTSVIGLPVVLAIWVYVTYLVAGFRKHGPGYLKISLFPSGVPKIMYLLITPIEILQVFILRPLTLALRLLANMMAGHLMLVLCFAATHFLFFESGGLIPLTGVMTFVGGIGITLFEIFVGFLQAFIFTLLAAVYIQMSEDDAH</sequence>
<dbReference type="Proteomes" id="UP000245166">
    <property type="component" value="Unassembled WGS sequence"/>
</dbReference>
<protein>
    <recommendedName>
        <fullName evidence="11 12">ATP synthase subunit a</fullName>
    </recommendedName>
    <alternativeName>
        <fullName evidence="11">ATP synthase F0 sector subunit a</fullName>
    </alternativeName>
    <alternativeName>
        <fullName evidence="11">F-ATPase subunit 6</fullName>
    </alternativeName>
</protein>
<dbReference type="RefSeq" id="WP_109230554.1">
    <property type="nucleotide sequence ID" value="NZ_PYHR01000002.1"/>
</dbReference>
<dbReference type="InterPro" id="IPR045083">
    <property type="entry name" value="ATP_synth_F0_asu_bact/mt"/>
</dbReference>
<accession>A0A2U1ZZ19</accession>
<evidence type="ECO:0000256" key="2">
    <source>
        <dbReference type="ARBA" id="ARBA00006810"/>
    </source>
</evidence>
<evidence type="ECO:0000256" key="11">
    <source>
        <dbReference type="HAMAP-Rule" id="MF_01393"/>
    </source>
</evidence>
<keyword evidence="7 11" id="KW-1133">Transmembrane helix</keyword>
<keyword evidence="5 11" id="KW-0812">Transmembrane</keyword>
<evidence type="ECO:0000256" key="1">
    <source>
        <dbReference type="ARBA" id="ARBA00004141"/>
    </source>
</evidence>
<dbReference type="HAMAP" id="MF_01393">
    <property type="entry name" value="ATP_synth_a_bact"/>
    <property type="match status" value="1"/>
</dbReference>
<keyword evidence="14" id="KW-1185">Reference proteome</keyword>
<feature type="transmembrane region" description="Helical" evidence="11">
    <location>
        <begin position="92"/>
        <end position="115"/>
    </location>
</feature>
<dbReference type="NCBIfam" id="TIGR01131">
    <property type="entry name" value="ATP_synt_6_or_A"/>
    <property type="match status" value="1"/>
</dbReference>
<evidence type="ECO:0000256" key="9">
    <source>
        <dbReference type="ARBA" id="ARBA00023136"/>
    </source>
</evidence>
<proteinExistence type="inferred from homology"/>
<comment type="function">
    <text evidence="11 12">Key component of the proton channel; it plays a direct role in the translocation of protons across the membrane.</text>
</comment>
<evidence type="ECO:0000313" key="13">
    <source>
        <dbReference type="EMBL" id="PWD52173.1"/>
    </source>
</evidence>
<feature type="transmembrane region" description="Helical" evidence="11">
    <location>
        <begin position="121"/>
        <end position="142"/>
    </location>
</feature>
<evidence type="ECO:0000256" key="12">
    <source>
        <dbReference type="RuleBase" id="RU000483"/>
    </source>
</evidence>
<keyword evidence="11" id="KW-1003">Cell membrane</keyword>
<dbReference type="Gene3D" id="1.20.120.220">
    <property type="entry name" value="ATP synthase, F0 complex, subunit A"/>
    <property type="match status" value="1"/>
</dbReference>
<feature type="transmembrane region" description="Helical" evidence="11">
    <location>
        <begin position="35"/>
        <end position="52"/>
    </location>
</feature>
<keyword evidence="10 11" id="KW-0066">ATP synthesis</keyword>
<evidence type="ECO:0000256" key="5">
    <source>
        <dbReference type="ARBA" id="ARBA00022692"/>
    </source>
</evidence>
<reference evidence="13 14" key="1">
    <citation type="submission" date="2018-03" db="EMBL/GenBank/DDBJ databases">
        <title>Genome assembly of novel Miniimonas species PCH200.</title>
        <authorList>
            <person name="Thakur V."/>
            <person name="Kumar V."/>
            <person name="Singh D."/>
        </authorList>
    </citation>
    <scope>NUCLEOTIDE SEQUENCE [LARGE SCALE GENOMIC DNA]</scope>
    <source>
        <strain evidence="13 14">PCH200</strain>
    </source>
</reference>
<comment type="caution">
    <text evidence="13">The sequence shown here is derived from an EMBL/GenBank/DDBJ whole genome shotgun (WGS) entry which is preliminary data.</text>
</comment>
<evidence type="ECO:0000256" key="3">
    <source>
        <dbReference type="ARBA" id="ARBA00022448"/>
    </source>
</evidence>
<evidence type="ECO:0000256" key="7">
    <source>
        <dbReference type="ARBA" id="ARBA00022989"/>
    </source>
</evidence>
<keyword evidence="9 11" id="KW-0472">Membrane</keyword>
<evidence type="ECO:0000256" key="4">
    <source>
        <dbReference type="ARBA" id="ARBA00022547"/>
    </source>
</evidence>
<name>A0A2U1ZZ19_9MICO</name>
<evidence type="ECO:0000313" key="14">
    <source>
        <dbReference type="Proteomes" id="UP000245166"/>
    </source>
</evidence>
<dbReference type="PANTHER" id="PTHR11410">
    <property type="entry name" value="ATP SYNTHASE SUBUNIT A"/>
    <property type="match status" value="1"/>
</dbReference>